<evidence type="ECO:0000256" key="8">
    <source>
        <dbReference type="ARBA" id="ARBA00023136"/>
    </source>
</evidence>
<dbReference type="InterPro" id="IPR017441">
    <property type="entry name" value="Protein_kinase_ATP_BS"/>
</dbReference>
<dbReference type="Proteomes" id="UP001227230">
    <property type="component" value="Chromosome 11"/>
</dbReference>
<evidence type="ECO:0000256" key="10">
    <source>
        <dbReference type="PROSITE-ProRule" id="PRU10141"/>
    </source>
</evidence>
<proteinExistence type="predicted"/>
<dbReference type="Pfam" id="PF07714">
    <property type="entry name" value="PK_Tyr_Ser-Thr"/>
    <property type="match status" value="1"/>
</dbReference>
<organism evidence="12 13">
    <name type="scientific">Vitis vinifera</name>
    <name type="common">Grape</name>
    <dbReference type="NCBI Taxonomy" id="29760"/>
    <lineage>
        <taxon>Eukaryota</taxon>
        <taxon>Viridiplantae</taxon>
        <taxon>Streptophyta</taxon>
        <taxon>Embryophyta</taxon>
        <taxon>Tracheophyta</taxon>
        <taxon>Spermatophyta</taxon>
        <taxon>Magnoliopsida</taxon>
        <taxon>eudicotyledons</taxon>
        <taxon>Gunneridae</taxon>
        <taxon>Pentapetalae</taxon>
        <taxon>rosids</taxon>
        <taxon>Vitales</taxon>
        <taxon>Vitaceae</taxon>
        <taxon>Viteae</taxon>
        <taxon>Vitis</taxon>
    </lineage>
</organism>
<evidence type="ECO:0000313" key="12">
    <source>
        <dbReference type="EMBL" id="WJZ98415.1"/>
    </source>
</evidence>
<protein>
    <recommendedName>
        <fullName evidence="11">Protein kinase domain-containing protein</fullName>
    </recommendedName>
</protein>
<evidence type="ECO:0000256" key="5">
    <source>
        <dbReference type="ARBA" id="ARBA00022729"/>
    </source>
</evidence>
<evidence type="ECO:0000313" key="13">
    <source>
        <dbReference type="Proteomes" id="UP001227230"/>
    </source>
</evidence>
<evidence type="ECO:0000259" key="11">
    <source>
        <dbReference type="PROSITE" id="PS50011"/>
    </source>
</evidence>
<evidence type="ECO:0000256" key="4">
    <source>
        <dbReference type="ARBA" id="ARBA00022692"/>
    </source>
</evidence>
<dbReference type="Gene3D" id="3.30.200.20">
    <property type="entry name" value="Phosphorylase Kinase, domain 1"/>
    <property type="match status" value="1"/>
</dbReference>
<dbReference type="PROSITE" id="PS00107">
    <property type="entry name" value="PROTEIN_KINASE_ATP"/>
    <property type="match status" value="1"/>
</dbReference>
<evidence type="ECO:0000256" key="7">
    <source>
        <dbReference type="ARBA" id="ARBA00022989"/>
    </source>
</evidence>
<evidence type="ECO:0000256" key="9">
    <source>
        <dbReference type="ARBA" id="ARBA00023170"/>
    </source>
</evidence>
<dbReference type="PANTHER" id="PTHR48053">
    <property type="entry name" value="LEUCINE RICH REPEAT FAMILY PROTEIN, EXPRESSED"/>
    <property type="match status" value="1"/>
</dbReference>
<sequence>MDLSYNNLYGELSPEWGQCHSLTSLKISNNNLSGVLPAQLGEAIQLHQLDLSSNHLLGKIPRELGKLTSMFHLALSDNHLSGNIPWEVRNLVNLEHLSLASNNLSGSIPKQLGKLSKVFFLNLSKNEFGDSIPDEIGNIHSLQSLDLSQNMLNGKIPPQLAELQRLEALNLSHNELFGSIPSTFEDMLSLTSVDLSSNHLEGPLPDIKAFQEAPFEAFINNDGLCGNVTGMKPLRNRKSKSSETPCENLFAIWGHDGEILYQDIIEVTEDFNSKYCIGSGGHGTVYKADLLTGRVVAVKKLHPPQDGEMSSTSVTAFTSEIRALTEIRHRNIVKFYGYCSHARHSFLVYKLMEKGSLRNILSNEEEAIRLDWSRRLNIVKGVVETLSYMHHDCSPPIIHKDISSKNVLLDSQYEAHCVIALVKIKCRIGDVYVAELAYTTQVNNKTDVYTFGVVALEVIMGRHPGDLISSLSSSSASASASSSSSSSVRAVADSLLLKDVIDQRLPPPIDQMSEKVVFAVKLAFACQHVNPQCRPNMRQVSQVLSIKKPPLQKPFPIIMLRELFQG</sequence>
<name>A0ABY9CTJ2_VITVI</name>
<keyword evidence="9" id="KW-0675">Receptor</keyword>
<dbReference type="SUPFAM" id="SSF52058">
    <property type="entry name" value="L domain-like"/>
    <property type="match status" value="1"/>
</dbReference>
<dbReference type="InterPro" id="IPR011009">
    <property type="entry name" value="Kinase-like_dom_sf"/>
</dbReference>
<keyword evidence="13" id="KW-1185">Reference proteome</keyword>
<feature type="domain" description="Protein kinase" evidence="11">
    <location>
        <begin position="271"/>
        <end position="551"/>
    </location>
</feature>
<dbReference type="Pfam" id="PF00560">
    <property type="entry name" value="LRR_1"/>
    <property type="match status" value="6"/>
</dbReference>
<evidence type="ECO:0000256" key="6">
    <source>
        <dbReference type="ARBA" id="ARBA00022737"/>
    </source>
</evidence>
<keyword evidence="7" id="KW-1133">Transmembrane helix</keyword>
<evidence type="ECO:0000256" key="3">
    <source>
        <dbReference type="ARBA" id="ARBA00022614"/>
    </source>
</evidence>
<keyword evidence="5" id="KW-0732">Signal</keyword>
<dbReference type="EMBL" id="CP126658">
    <property type="protein sequence ID" value="WJZ98415.1"/>
    <property type="molecule type" value="Genomic_DNA"/>
</dbReference>
<dbReference type="InterPro" id="IPR051716">
    <property type="entry name" value="Plant_RL_S/T_kinase"/>
</dbReference>
<dbReference type="PRINTS" id="PR00019">
    <property type="entry name" value="LEURICHRPT"/>
</dbReference>
<comment type="subcellular location">
    <subcellularLocation>
        <location evidence="1">Cell membrane</location>
    </subcellularLocation>
    <subcellularLocation>
        <location evidence="2">Membrane</location>
        <topology evidence="2">Single-pass type I membrane protein</topology>
    </subcellularLocation>
</comment>
<keyword evidence="6" id="KW-0677">Repeat</keyword>
<dbReference type="SUPFAM" id="SSF56112">
    <property type="entry name" value="Protein kinase-like (PK-like)"/>
    <property type="match status" value="1"/>
</dbReference>
<evidence type="ECO:0000256" key="1">
    <source>
        <dbReference type="ARBA" id="ARBA00004236"/>
    </source>
</evidence>
<accession>A0ABY9CTJ2</accession>
<dbReference type="PANTHER" id="PTHR48053:SF168">
    <property type="entry name" value="LRR RECEPTOR-LIKE KINASE FAMILY PROTEIN"/>
    <property type="match status" value="1"/>
</dbReference>
<dbReference type="PROSITE" id="PS50011">
    <property type="entry name" value="PROTEIN_KINASE_DOM"/>
    <property type="match status" value="1"/>
</dbReference>
<dbReference type="InterPro" id="IPR008266">
    <property type="entry name" value="Tyr_kinase_AS"/>
</dbReference>
<keyword evidence="3" id="KW-0433">Leucine-rich repeat</keyword>
<keyword evidence="4" id="KW-0812">Transmembrane</keyword>
<feature type="binding site" evidence="10">
    <location>
        <position position="300"/>
    </location>
    <ligand>
        <name>ATP</name>
        <dbReference type="ChEBI" id="CHEBI:30616"/>
    </ligand>
</feature>
<dbReference type="PROSITE" id="PS00109">
    <property type="entry name" value="PROTEIN_KINASE_TYR"/>
    <property type="match status" value="1"/>
</dbReference>
<evidence type="ECO:0000256" key="2">
    <source>
        <dbReference type="ARBA" id="ARBA00004479"/>
    </source>
</evidence>
<dbReference type="InterPro" id="IPR000719">
    <property type="entry name" value="Prot_kinase_dom"/>
</dbReference>
<gene>
    <name evidence="12" type="ORF">VitviT2T_016940</name>
</gene>
<dbReference type="InterPro" id="IPR001611">
    <property type="entry name" value="Leu-rich_rpt"/>
</dbReference>
<keyword evidence="10" id="KW-0067">ATP-binding</keyword>
<reference evidence="12 13" key="1">
    <citation type="journal article" date="2023" name="Hortic Res">
        <title>The complete reference genome for grapevine (Vitis vinifera L.) genetics and breeding.</title>
        <authorList>
            <person name="Shi X."/>
            <person name="Cao S."/>
            <person name="Wang X."/>
            <person name="Huang S."/>
            <person name="Wang Y."/>
            <person name="Liu Z."/>
            <person name="Liu W."/>
            <person name="Leng X."/>
            <person name="Peng Y."/>
            <person name="Wang N."/>
            <person name="Wang Y."/>
            <person name="Ma Z."/>
            <person name="Xu X."/>
            <person name="Zhang F."/>
            <person name="Xue H."/>
            <person name="Zhong H."/>
            <person name="Wang Y."/>
            <person name="Zhang K."/>
            <person name="Velt A."/>
            <person name="Avia K."/>
            <person name="Holtgrawe D."/>
            <person name="Grimplet J."/>
            <person name="Matus J.T."/>
            <person name="Ware D."/>
            <person name="Wu X."/>
            <person name="Wang H."/>
            <person name="Liu C."/>
            <person name="Fang Y."/>
            <person name="Rustenholz C."/>
            <person name="Cheng Z."/>
            <person name="Xiao H."/>
            <person name="Zhou Y."/>
        </authorList>
    </citation>
    <scope>NUCLEOTIDE SEQUENCE [LARGE SCALE GENOMIC DNA]</scope>
    <source>
        <strain evidence="13">cv. Pinot noir / PN40024</strain>
        <tissue evidence="12">Leaf</tissue>
    </source>
</reference>
<dbReference type="InterPro" id="IPR032675">
    <property type="entry name" value="LRR_dom_sf"/>
</dbReference>
<dbReference type="InterPro" id="IPR001245">
    <property type="entry name" value="Ser-Thr/Tyr_kinase_cat_dom"/>
</dbReference>
<keyword evidence="8" id="KW-0472">Membrane</keyword>
<dbReference type="Gene3D" id="3.80.10.10">
    <property type="entry name" value="Ribonuclease Inhibitor"/>
    <property type="match status" value="1"/>
</dbReference>
<keyword evidence="10" id="KW-0547">Nucleotide-binding</keyword>
<dbReference type="Gene3D" id="1.10.510.10">
    <property type="entry name" value="Transferase(Phosphotransferase) domain 1"/>
    <property type="match status" value="1"/>
</dbReference>